<evidence type="ECO:0000313" key="3">
    <source>
        <dbReference type="Proteomes" id="UP000091857"/>
    </source>
</evidence>
<dbReference type="STRING" id="3983.A0A2C9V356"/>
<comment type="caution">
    <text evidence="2">The sequence shown here is derived from an EMBL/GenBank/DDBJ whole genome shotgun (WGS) entry which is preliminary data.</text>
</comment>
<dbReference type="OrthoDB" id="1882251at2759"/>
<feature type="region of interest" description="Disordered" evidence="1">
    <location>
        <begin position="337"/>
        <end position="359"/>
    </location>
</feature>
<keyword evidence="3" id="KW-1185">Reference proteome</keyword>
<dbReference type="PANTHER" id="PTHR33527:SF28">
    <property type="entry name" value="GB|AAD43168.1"/>
    <property type="match status" value="1"/>
</dbReference>
<reference evidence="3" key="1">
    <citation type="journal article" date="2016" name="Nat. Biotechnol.">
        <title>Sequencing wild and cultivated cassava and related species reveals extensive interspecific hybridization and genetic diversity.</title>
        <authorList>
            <person name="Bredeson J.V."/>
            <person name="Lyons J.B."/>
            <person name="Prochnik S.E."/>
            <person name="Wu G.A."/>
            <person name="Ha C.M."/>
            <person name="Edsinger-Gonzales E."/>
            <person name="Grimwood J."/>
            <person name="Schmutz J."/>
            <person name="Rabbi I.Y."/>
            <person name="Egesi C."/>
            <person name="Nauluvula P."/>
            <person name="Lebot V."/>
            <person name="Ndunguru J."/>
            <person name="Mkamilo G."/>
            <person name="Bart R.S."/>
            <person name="Setter T.L."/>
            <person name="Gleadow R.M."/>
            <person name="Kulakow P."/>
            <person name="Ferguson M.E."/>
            <person name="Rounsley S."/>
            <person name="Rokhsar D.S."/>
        </authorList>
    </citation>
    <scope>NUCLEOTIDE SEQUENCE [LARGE SCALE GENOMIC DNA]</scope>
    <source>
        <strain evidence="3">cv. AM560-2</strain>
    </source>
</reference>
<gene>
    <name evidence="2" type="ORF">MANES_10G041300v8</name>
</gene>
<evidence type="ECO:0008006" key="4">
    <source>
        <dbReference type="Google" id="ProtNLM"/>
    </source>
</evidence>
<name>A0A2C9V356_MANES</name>
<evidence type="ECO:0000256" key="1">
    <source>
        <dbReference type="SAM" id="MobiDB-lite"/>
    </source>
</evidence>
<organism evidence="2 3">
    <name type="scientific">Manihot esculenta</name>
    <name type="common">Cassava</name>
    <name type="synonym">Jatropha manihot</name>
    <dbReference type="NCBI Taxonomy" id="3983"/>
    <lineage>
        <taxon>Eukaryota</taxon>
        <taxon>Viridiplantae</taxon>
        <taxon>Streptophyta</taxon>
        <taxon>Embryophyta</taxon>
        <taxon>Tracheophyta</taxon>
        <taxon>Spermatophyta</taxon>
        <taxon>Magnoliopsida</taxon>
        <taxon>eudicotyledons</taxon>
        <taxon>Gunneridae</taxon>
        <taxon>Pentapetalae</taxon>
        <taxon>rosids</taxon>
        <taxon>fabids</taxon>
        <taxon>Malpighiales</taxon>
        <taxon>Euphorbiaceae</taxon>
        <taxon>Crotonoideae</taxon>
        <taxon>Manihoteae</taxon>
        <taxon>Manihot</taxon>
    </lineage>
</organism>
<evidence type="ECO:0000313" key="2">
    <source>
        <dbReference type="EMBL" id="OAY38779.1"/>
    </source>
</evidence>
<dbReference type="PANTHER" id="PTHR33527">
    <property type="entry name" value="OS07G0274300 PROTEIN"/>
    <property type="match status" value="1"/>
</dbReference>
<dbReference type="Gramene" id="Manes.10G041300.1.v8.1">
    <property type="protein sequence ID" value="Manes.10G041300.1.v8.1.CDS"/>
    <property type="gene ID" value="Manes.10G041300.v8.1"/>
</dbReference>
<dbReference type="AlphaFoldDB" id="A0A2C9V356"/>
<protein>
    <recommendedName>
        <fullName evidence="4">RRM domain-containing protein</fullName>
    </recommendedName>
</protein>
<accession>A0A2C9V356</accession>
<feature type="compositionally biased region" description="Low complexity" evidence="1">
    <location>
        <begin position="339"/>
        <end position="359"/>
    </location>
</feature>
<dbReference type="EMBL" id="CM004396">
    <property type="protein sequence ID" value="OAY38779.1"/>
    <property type="molecule type" value="Genomic_DNA"/>
</dbReference>
<dbReference type="OMA" id="GIHQKRE"/>
<sequence>MASTSSSSSSVLTPIVTQEEFKIFHNIDRVLYSRLVFNLNRDLAESMQVMALWLWLERSRHVGNLVNKMLSFPDTLINGLADEALLCLNCIENDQFHLSFRTSDIPLIHFLGNTGLSLQFFHENRHFIRPAVSKIVTEVCLRAFDDISQQAEKLKSKGVDKNKGVGKIRGQEMIKNQPVMSPVMPVLYNSEVVGAYGPMGNGGGSYSCILHGYDPCDLAIQTKILNNEIVDVLSHISMSDEVKDNVVPADDRTIFLTFSKGYPISEDEVRDFFTRKFGDCIEAIYMQEVMGDQGQSLYARLVVKSPIIINVILEDKCKAKFSINGKHVWARKYIRKSSRLSSSPSPSQPTSPTAPLQQA</sequence>
<proteinExistence type="predicted"/>
<dbReference type="Proteomes" id="UP000091857">
    <property type="component" value="Chromosome 10"/>
</dbReference>